<gene>
    <name evidence="3" type="ORF">CFH90_04570</name>
</gene>
<reference evidence="3 4" key="1">
    <citation type="submission" date="2017-06" db="EMBL/GenBank/DDBJ databases">
        <title>Complete Genome Sequence of the Carbazole-Degrading Bacterium Acinetobacter johnsonii IC001.</title>
        <authorList>
            <person name="Vejarano F."/>
            <person name="Suzuki-Minakuchi C."/>
            <person name="Ohtsubo Y."/>
            <person name="Tsuda M."/>
            <person name="Okada K."/>
            <person name="Nojiri H."/>
        </authorList>
    </citation>
    <scope>NUCLEOTIDE SEQUENCE [LARGE SCALE GENOMIC DNA]</scope>
    <source>
        <strain evidence="3 4">IC001</strain>
    </source>
</reference>
<organism evidence="3 4">
    <name type="scientific">Acinetobacter johnsonii</name>
    <dbReference type="NCBI Taxonomy" id="40214"/>
    <lineage>
        <taxon>Bacteria</taxon>
        <taxon>Pseudomonadati</taxon>
        <taxon>Pseudomonadota</taxon>
        <taxon>Gammaproteobacteria</taxon>
        <taxon>Moraxellales</taxon>
        <taxon>Moraxellaceae</taxon>
        <taxon>Acinetobacter</taxon>
    </lineage>
</organism>
<dbReference type="Pfam" id="PF13910">
    <property type="entry name" value="DUF4209"/>
    <property type="match status" value="1"/>
</dbReference>
<dbReference type="AlphaFoldDB" id="A0A3Q8XDF2"/>
<protein>
    <submittedName>
        <fullName evidence="3">Uncharacterized protein</fullName>
    </submittedName>
</protein>
<name>A0A3Q8XDF2_ACIJO</name>
<dbReference type="RefSeq" id="WP_126035658.1">
    <property type="nucleotide sequence ID" value="NZ_CP022298.1"/>
</dbReference>
<proteinExistence type="predicted"/>
<dbReference type="InterPro" id="IPR025209">
    <property type="entry name" value="DUF4209"/>
</dbReference>
<sequence>MTLNFDMLKNYKYREQIGRTIMVEWKYFEEELDVFCQGESFYGYSSISTLLDKKIEDANDTLKEVLKVCSKICFMMLIADSMNQPLKERLNFFEYGRSARPEDLSEVEIEILENTYENLTNPWLKARLAEILWLVKKPKNISWIQTAIDCYLSMKETTGNWSKDVGLCHERAFFLVAKFGRNPKVNVDIEKMRDAKIRIILNEYKYPNFIVLQMGELLANYGLLENYENQLIVKYLELADLCKEDNIHLADGYLKAVIGIYENLKQFDKTSEIIMQRAKIYEKEGDKHLRKEIVGAVLAQDSYEKALQIIATIPRKFRGKFKYAQIEQKLYEKMHDAAQLFLETAPQISHQFDIKDILDWVESEISGKEFPIALHRFLSIKPMAKLDDLQEKVFEKTNNNFLSNLFGEKHFSGDARVIKRSVAIGTNELTNEHLEEKIIEECKRDTEFWTKSALIEGFKILQREHNLRLEDFFHLTKLSSFIPENRSRDIAKGLYLGYDGDFLTSLHLLAPQIEHIVRYHLKNSDVKTTMIEDGVETELSLNALLKKEETKTVFHEALIIELKTIFTHPSGFNIRNDVAHGLVSSDNYNQVGFFYAWYFVLRITFMHFYRDVQSLDEDGFQDLVKNPS</sequence>
<feature type="domain" description="DUF7380" evidence="2">
    <location>
        <begin position="34"/>
        <end position="184"/>
    </location>
</feature>
<evidence type="ECO:0000259" key="1">
    <source>
        <dbReference type="Pfam" id="PF13910"/>
    </source>
</evidence>
<evidence type="ECO:0000313" key="3">
    <source>
        <dbReference type="EMBL" id="AZN63336.1"/>
    </source>
</evidence>
<accession>A0A3Q8XDF2</accession>
<feature type="domain" description="DUF4209" evidence="1">
    <location>
        <begin position="513"/>
        <end position="601"/>
    </location>
</feature>
<dbReference type="InterPro" id="IPR055804">
    <property type="entry name" value="DUF7380"/>
</dbReference>
<dbReference type="Pfam" id="PF24098">
    <property type="entry name" value="DUF7380"/>
    <property type="match status" value="1"/>
</dbReference>
<dbReference type="Proteomes" id="UP000276980">
    <property type="component" value="Chromosome"/>
</dbReference>
<evidence type="ECO:0000313" key="4">
    <source>
        <dbReference type="Proteomes" id="UP000276980"/>
    </source>
</evidence>
<dbReference type="EMBL" id="CP022298">
    <property type="protein sequence ID" value="AZN63336.1"/>
    <property type="molecule type" value="Genomic_DNA"/>
</dbReference>
<evidence type="ECO:0000259" key="2">
    <source>
        <dbReference type="Pfam" id="PF24098"/>
    </source>
</evidence>